<dbReference type="EC" id="2.7.7.6" evidence="1"/>
<dbReference type="Proteomes" id="UP000824469">
    <property type="component" value="Unassembled WGS sequence"/>
</dbReference>
<dbReference type="SMART" id="SM00663">
    <property type="entry name" value="RPOLA_N"/>
    <property type="match status" value="1"/>
</dbReference>
<evidence type="ECO:0000259" key="8">
    <source>
        <dbReference type="SMART" id="SM00663"/>
    </source>
</evidence>
<feature type="domain" description="RNA polymerase N-terminal" evidence="8">
    <location>
        <begin position="18"/>
        <end position="334"/>
    </location>
</feature>
<evidence type="ECO:0000256" key="1">
    <source>
        <dbReference type="ARBA" id="ARBA00012418"/>
    </source>
</evidence>
<dbReference type="PANTHER" id="PTHR19376">
    <property type="entry name" value="DNA-DIRECTED RNA POLYMERASE"/>
    <property type="match status" value="1"/>
</dbReference>
<dbReference type="GO" id="GO:0006351">
    <property type="term" value="P:DNA-templated transcription"/>
    <property type="evidence" value="ECO:0007669"/>
    <property type="project" value="InterPro"/>
</dbReference>
<evidence type="ECO:0000313" key="9">
    <source>
        <dbReference type="EMBL" id="KAH9321712.1"/>
    </source>
</evidence>
<keyword evidence="10" id="KW-1185">Reference proteome</keyword>
<accession>A0AA38LI15</accession>
<gene>
    <name evidence="9" type="ORF">KI387_016351</name>
</gene>
<evidence type="ECO:0000256" key="7">
    <source>
        <dbReference type="ARBA" id="ARBA00048552"/>
    </source>
</evidence>
<organism evidence="9 10">
    <name type="scientific">Taxus chinensis</name>
    <name type="common">Chinese yew</name>
    <name type="synonym">Taxus wallichiana var. chinensis</name>
    <dbReference type="NCBI Taxonomy" id="29808"/>
    <lineage>
        <taxon>Eukaryota</taxon>
        <taxon>Viridiplantae</taxon>
        <taxon>Streptophyta</taxon>
        <taxon>Embryophyta</taxon>
        <taxon>Tracheophyta</taxon>
        <taxon>Spermatophyta</taxon>
        <taxon>Pinopsida</taxon>
        <taxon>Pinidae</taxon>
        <taxon>Conifers II</taxon>
        <taxon>Cupressales</taxon>
        <taxon>Taxaceae</taxon>
        <taxon>Taxus</taxon>
    </lineage>
</organism>
<dbReference type="InterPro" id="IPR007083">
    <property type="entry name" value="RNA_pol_Rpb1_4"/>
</dbReference>
<dbReference type="Pfam" id="PF00623">
    <property type="entry name" value="RNA_pol_Rpb1_2"/>
    <property type="match status" value="1"/>
</dbReference>
<evidence type="ECO:0000256" key="4">
    <source>
        <dbReference type="ARBA" id="ARBA00022695"/>
    </source>
</evidence>
<dbReference type="InterPro" id="IPR007066">
    <property type="entry name" value="RNA_pol_Rpb1_3"/>
</dbReference>
<dbReference type="Pfam" id="PF04983">
    <property type="entry name" value="RNA_pol_Rpb1_3"/>
    <property type="match status" value="1"/>
</dbReference>
<dbReference type="GO" id="GO:0000428">
    <property type="term" value="C:DNA-directed RNA polymerase complex"/>
    <property type="evidence" value="ECO:0007669"/>
    <property type="project" value="UniProtKB-KW"/>
</dbReference>
<dbReference type="GO" id="GO:0003899">
    <property type="term" value="F:DNA-directed RNA polymerase activity"/>
    <property type="evidence" value="ECO:0007669"/>
    <property type="project" value="UniProtKB-EC"/>
</dbReference>
<dbReference type="OMA" id="DEMITEP"/>
<feature type="non-terminal residue" evidence="9">
    <location>
        <position position="1309"/>
    </location>
</feature>
<dbReference type="Pfam" id="PF04998">
    <property type="entry name" value="RNA_pol_Rpb1_5"/>
    <property type="match status" value="1"/>
</dbReference>
<dbReference type="GO" id="GO:0003677">
    <property type="term" value="F:DNA binding"/>
    <property type="evidence" value="ECO:0007669"/>
    <property type="project" value="InterPro"/>
</dbReference>
<name>A0AA38LI15_TAXCH</name>
<keyword evidence="2" id="KW-0240">DNA-directed RNA polymerase</keyword>
<dbReference type="InterPro" id="IPR000722">
    <property type="entry name" value="RNA_pol_asu"/>
</dbReference>
<evidence type="ECO:0000256" key="2">
    <source>
        <dbReference type="ARBA" id="ARBA00022478"/>
    </source>
</evidence>
<dbReference type="SUPFAM" id="SSF64484">
    <property type="entry name" value="beta and beta-prime subunits of DNA dependent RNA-polymerase"/>
    <property type="match status" value="1"/>
</dbReference>
<dbReference type="Gene3D" id="1.10.274.100">
    <property type="entry name" value="RNA polymerase Rpb1, domain 3"/>
    <property type="match status" value="1"/>
</dbReference>
<evidence type="ECO:0000256" key="5">
    <source>
        <dbReference type="ARBA" id="ARBA00022833"/>
    </source>
</evidence>
<comment type="catalytic activity">
    <reaction evidence="7">
        <text>RNA(n) + a ribonucleoside 5'-triphosphate = RNA(n+1) + diphosphate</text>
        <dbReference type="Rhea" id="RHEA:21248"/>
        <dbReference type="Rhea" id="RHEA-COMP:14527"/>
        <dbReference type="Rhea" id="RHEA-COMP:17342"/>
        <dbReference type="ChEBI" id="CHEBI:33019"/>
        <dbReference type="ChEBI" id="CHEBI:61557"/>
        <dbReference type="ChEBI" id="CHEBI:140395"/>
        <dbReference type="EC" id="2.7.7.6"/>
    </reaction>
</comment>
<reference evidence="9 10" key="1">
    <citation type="journal article" date="2021" name="Nat. Plants">
        <title>The Taxus genome provides insights into paclitaxel biosynthesis.</title>
        <authorList>
            <person name="Xiong X."/>
            <person name="Gou J."/>
            <person name="Liao Q."/>
            <person name="Li Y."/>
            <person name="Zhou Q."/>
            <person name="Bi G."/>
            <person name="Li C."/>
            <person name="Du R."/>
            <person name="Wang X."/>
            <person name="Sun T."/>
            <person name="Guo L."/>
            <person name="Liang H."/>
            <person name="Lu P."/>
            <person name="Wu Y."/>
            <person name="Zhang Z."/>
            <person name="Ro D.K."/>
            <person name="Shang Y."/>
            <person name="Huang S."/>
            <person name="Yan J."/>
        </authorList>
    </citation>
    <scope>NUCLEOTIDE SEQUENCE [LARGE SCALE GENOMIC DNA]</scope>
    <source>
        <strain evidence="9">Ta-2019</strain>
    </source>
</reference>
<keyword evidence="6" id="KW-0804">Transcription</keyword>
<dbReference type="InterPro" id="IPR006592">
    <property type="entry name" value="RNA_pol_N"/>
</dbReference>
<feature type="non-terminal residue" evidence="9">
    <location>
        <position position="1"/>
    </location>
</feature>
<dbReference type="InterPro" id="IPR038120">
    <property type="entry name" value="Rpb1_funnel_sf"/>
</dbReference>
<evidence type="ECO:0000313" key="10">
    <source>
        <dbReference type="Proteomes" id="UP000824469"/>
    </source>
</evidence>
<keyword evidence="3" id="KW-0808">Transferase</keyword>
<dbReference type="InterPro" id="IPR007081">
    <property type="entry name" value="RNA_pol_Rpb1_5"/>
</dbReference>
<protein>
    <recommendedName>
        <fullName evidence="1">DNA-directed RNA polymerase</fullName>
        <ecNumber evidence="1">2.7.7.6</ecNumber>
    </recommendedName>
</protein>
<evidence type="ECO:0000256" key="6">
    <source>
        <dbReference type="ARBA" id="ARBA00023163"/>
    </source>
</evidence>
<dbReference type="Gene3D" id="3.30.1490.180">
    <property type="entry name" value="RNA polymerase ii"/>
    <property type="match status" value="1"/>
</dbReference>
<dbReference type="Gene3D" id="2.40.40.20">
    <property type="match status" value="1"/>
</dbReference>
<dbReference type="Gene3D" id="1.10.132.30">
    <property type="match status" value="1"/>
</dbReference>
<dbReference type="PANTHER" id="PTHR19376:SF36">
    <property type="entry name" value="DNA-DIRECTED RNA POLYMERASE IV SUBUNIT 1"/>
    <property type="match status" value="1"/>
</dbReference>
<dbReference type="EMBL" id="JAHRHJ020000003">
    <property type="protein sequence ID" value="KAH9321712.1"/>
    <property type="molecule type" value="Genomic_DNA"/>
</dbReference>
<proteinExistence type="predicted"/>
<dbReference type="Pfam" id="PF05000">
    <property type="entry name" value="RNA_pol_Rpb1_4"/>
    <property type="match status" value="1"/>
</dbReference>
<comment type="caution">
    <text evidence="9">The sequence shown here is derived from an EMBL/GenBank/DDBJ whole genome shotgun (WGS) entry which is preliminary data.</text>
</comment>
<dbReference type="InterPro" id="IPR042102">
    <property type="entry name" value="RNA_pol_Rpb1_3_sf"/>
</dbReference>
<dbReference type="InterPro" id="IPR045867">
    <property type="entry name" value="DNA-dir_RpoC_beta_prime"/>
</dbReference>
<sequence length="1309" mass="147176">ARDIIRKIKDKRIIASPEARFLECVAVTPNVYRIEERYHRLSNAQGLKFDDKTRALQRLVNNIDGIKRAPIESTTVTQAENLACTLGGLVLDYFDSSKLAAEKSSGSKVTSNVSSGVRWAKGILSGKGSSKSKATSGLKWVKETLLGKRSNLSFRMITIGDPNLAVDEISIPFDIAENLTIEERVNFMNWGKLKEYVDHTIAKCGLPWMKRNGIRLRVLHSNQLEVGDIFYRELKEGDLILVNRPPSVHRHSIIAFRVKLKQFKSVVAINPVACSPFGADFDGDCLDCFIPQSEMFIAEAGELMTLSQQIINSQGGQALVAVTHDSLLAGHLITSNDIFFDKFQMQQLQLFCNSSIPKPAIVKAPILRGPLWTGKQLFGMVFSTVNYTNLKKEVLISDGELLFCSGTLDWLQNSCDSIFCAISKDCPSKALDSLYRAQSVLNEWISMNGFSVSLSDIRLASSLSRRIKMIDEVRCGLLEAKQSSYCAQTIYDSCTRQMLVPEQHERLSEHWKNIRMTESKSAKLSKEATREFKNVYSDIIKVVAEHIEKDNSMLAMIKAGSKGSLQKLVQQGACVGMQLREEEGIRFEIPQKICSSQWVCSSLTMNGNGNASRHLKGLDSVEKWYSYGLVENSFLDGLNPIEYFLHGISSRGNSFEQGADIPGQIFRKLMFFLRDTYIAYDGTVRSLYGKQIVQFSYGDSEQNNPKETDQFRRCLGKTAGEPVGALAASSLGEVAYSILEKPFRKGEDHPLHKLKESLFCRPRQQNGHANQRVTLHLSKTLRKIHCGTEYGAIKVKEHLQKATLCELTTTVRIMYENPQSNRLKAAQFQISMLSPWVPHFLLCKETLKRKKLSVESLISVLNQEYKSLRKKFSELNLPPLIITSRNNCHFHVPDEEDKDTLCLLFLTEISSAALFQDDIAYSEAVTNALDVIRDFLIPRLLDVVVKGSSKIDSVNIAWEETKRRDQVGKSILNGELVIIVKSSKSNKTGELWTLVLNACEAIMDLIDWQRSGPESIYEVSHSIGVDAARECCLQRLGHVVRLMDKAVHKEHLCLIVDCLSVTGVFRGLTPTSLSKQLNQTSTSAPFVQGCFTKPKKNFLEAAKNSTLDNLSGTLDSLAWGKAPLIGTGMSFDILLNEKKQEPSKSTDVCELLNSIRNEYFLASQGDSTENFQCMELTENLMSLHGMLDTFSHLDIPKHQEEEYGFQPSFEQTCETKNKRSFINSEETNSMCDLENGIQEVDEPDLPPGFEPYSVRSRDNVVIQETEQCKNEVPEDGPGKVPRRSILRENLKQWKCVSLLFDHLRRILHK</sequence>
<keyword evidence="4" id="KW-0548">Nucleotidyltransferase</keyword>
<evidence type="ECO:0000256" key="3">
    <source>
        <dbReference type="ARBA" id="ARBA00022679"/>
    </source>
</evidence>
<keyword evidence="5" id="KW-0862">Zinc</keyword>